<accession>A0A1I5B9C9</accession>
<dbReference type="AlphaFoldDB" id="A0A1I5B9C9"/>
<name>A0A1I5B9C9_9NEIS</name>
<keyword evidence="12" id="KW-0282">Flagellum</keyword>
<evidence type="ECO:0000256" key="9">
    <source>
        <dbReference type="ARBA" id="ARBA00023225"/>
    </source>
</evidence>
<organism evidence="12 13">
    <name type="scientific">Formivibrio citricus</name>
    <dbReference type="NCBI Taxonomy" id="83765"/>
    <lineage>
        <taxon>Bacteria</taxon>
        <taxon>Pseudomonadati</taxon>
        <taxon>Pseudomonadota</taxon>
        <taxon>Betaproteobacteria</taxon>
        <taxon>Neisseriales</taxon>
        <taxon>Chitinibacteraceae</taxon>
        <taxon>Formivibrio</taxon>
    </lineage>
</organism>
<evidence type="ECO:0000256" key="6">
    <source>
        <dbReference type="ARBA" id="ARBA00022490"/>
    </source>
</evidence>
<dbReference type="STRING" id="83765.SAMN05660284_02105"/>
<sequence length="260" mass="28619">MAGSNTGRVIPREELSDFQRWQFSSLLETPVSPVREEAQPQSVPEEVLPEPVPDLPSPVEEAFSVLPESGLALPTAEEIEAIERQAQEEGYQTGLAAGRLAAESEVNRLRALLGDMEAACKDVETRIANDVLDLALMIARQMVREEVRADRTRVFPLIREAVAGLPAVKGPSRLLLNPEDLTAVNVLLAGELSGDYWRLAPDPTLPPGSCRIETPDSSVDLTMTARWRNLLRVLGRNRHDDLDWREEDAPFASGSHVDAD</sequence>
<comment type="subcellular location">
    <subcellularLocation>
        <location evidence="2">Cytoplasm</location>
    </subcellularLocation>
</comment>
<evidence type="ECO:0000313" key="13">
    <source>
        <dbReference type="Proteomes" id="UP000242869"/>
    </source>
</evidence>
<evidence type="ECO:0000256" key="1">
    <source>
        <dbReference type="ARBA" id="ARBA00003041"/>
    </source>
</evidence>
<dbReference type="Pfam" id="PF02108">
    <property type="entry name" value="FliH"/>
    <property type="match status" value="1"/>
</dbReference>
<evidence type="ECO:0000259" key="11">
    <source>
        <dbReference type="Pfam" id="PF02108"/>
    </source>
</evidence>
<dbReference type="PRINTS" id="PR01003">
    <property type="entry name" value="FLGFLIH"/>
</dbReference>
<protein>
    <recommendedName>
        <fullName evidence="4">Flagellar assembly protein FliH</fullName>
    </recommendedName>
</protein>
<keyword evidence="9" id="KW-1006">Bacterial flagellum protein export</keyword>
<keyword evidence="13" id="KW-1185">Reference proteome</keyword>
<dbReference type="RefSeq" id="WP_143086034.1">
    <property type="nucleotide sequence ID" value="NZ_FOVE01000015.1"/>
</dbReference>
<evidence type="ECO:0000256" key="3">
    <source>
        <dbReference type="ARBA" id="ARBA00006602"/>
    </source>
</evidence>
<keyword evidence="5" id="KW-0813">Transport</keyword>
<dbReference type="Proteomes" id="UP000242869">
    <property type="component" value="Unassembled WGS sequence"/>
</dbReference>
<keyword evidence="7" id="KW-1005">Bacterial flagellum biogenesis</keyword>
<evidence type="ECO:0000256" key="8">
    <source>
        <dbReference type="ARBA" id="ARBA00022927"/>
    </source>
</evidence>
<dbReference type="GO" id="GO:0071973">
    <property type="term" value="P:bacterial-type flagellum-dependent cell motility"/>
    <property type="evidence" value="ECO:0007669"/>
    <property type="project" value="InterPro"/>
</dbReference>
<dbReference type="InterPro" id="IPR018035">
    <property type="entry name" value="Flagellar_FliH/T3SS_HrpE"/>
</dbReference>
<dbReference type="GO" id="GO:0044781">
    <property type="term" value="P:bacterial-type flagellum organization"/>
    <property type="evidence" value="ECO:0007669"/>
    <property type="project" value="UniProtKB-KW"/>
</dbReference>
<dbReference type="OrthoDB" id="5296952at2"/>
<dbReference type="GO" id="GO:0009288">
    <property type="term" value="C:bacterial-type flagellum"/>
    <property type="evidence" value="ECO:0007669"/>
    <property type="project" value="InterPro"/>
</dbReference>
<evidence type="ECO:0000256" key="4">
    <source>
        <dbReference type="ARBA" id="ARBA00016507"/>
    </source>
</evidence>
<keyword evidence="8" id="KW-0653">Protein transport</keyword>
<dbReference type="GO" id="GO:0015031">
    <property type="term" value="P:protein transport"/>
    <property type="evidence" value="ECO:0007669"/>
    <property type="project" value="UniProtKB-KW"/>
</dbReference>
<keyword evidence="12" id="KW-0969">Cilium</keyword>
<dbReference type="InterPro" id="IPR000563">
    <property type="entry name" value="Flag_FliH"/>
</dbReference>
<dbReference type="GO" id="GO:0003774">
    <property type="term" value="F:cytoskeletal motor activity"/>
    <property type="evidence" value="ECO:0007669"/>
    <property type="project" value="InterPro"/>
</dbReference>
<comment type="function">
    <text evidence="1">Needed for flagellar regrowth and assembly.</text>
</comment>
<evidence type="ECO:0000256" key="5">
    <source>
        <dbReference type="ARBA" id="ARBA00022448"/>
    </source>
</evidence>
<keyword evidence="6" id="KW-0963">Cytoplasm</keyword>
<dbReference type="EMBL" id="FOVE01000015">
    <property type="protein sequence ID" value="SFN71287.1"/>
    <property type="molecule type" value="Genomic_DNA"/>
</dbReference>
<proteinExistence type="inferred from homology"/>
<dbReference type="PANTHER" id="PTHR34982">
    <property type="entry name" value="YOP PROTEINS TRANSLOCATION PROTEIN L"/>
    <property type="match status" value="1"/>
</dbReference>
<dbReference type="InterPro" id="IPR051472">
    <property type="entry name" value="T3SS_Stator/FliH"/>
</dbReference>
<feature type="domain" description="Flagellar assembly protein FliH/Type III secretion system HrpE" evidence="11">
    <location>
        <begin position="104"/>
        <end position="229"/>
    </location>
</feature>
<dbReference type="PANTHER" id="PTHR34982:SF1">
    <property type="entry name" value="FLAGELLAR ASSEMBLY PROTEIN FLIH"/>
    <property type="match status" value="1"/>
</dbReference>
<keyword evidence="12" id="KW-0966">Cell projection</keyword>
<reference evidence="13" key="1">
    <citation type="submission" date="2016-10" db="EMBL/GenBank/DDBJ databases">
        <authorList>
            <person name="Varghese N."/>
            <person name="Submissions S."/>
        </authorList>
    </citation>
    <scope>NUCLEOTIDE SEQUENCE [LARGE SCALE GENOMIC DNA]</scope>
    <source>
        <strain evidence="13">DSM 6150</strain>
    </source>
</reference>
<comment type="similarity">
    <text evidence="3">Belongs to the FliH family.</text>
</comment>
<evidence type="ECO:0000313" key="12">
    <source>
        <dbReference type="EMBL" id="SFN71287.1"/>
    </source>
</evidence>
<evidence type="ECO:0000256" key="2">
    <source>
        <dbReference type="ARBA" id="ARBA00004496"/>
    </source>
</evidence>
<gene>
    <name evidence="12" type="ORF">SAMN05660284_02105</name>
</gene>
<evidence type="ECO:0000256" key="10">
    <source>
        <dbReference type="SAM" id="MobiDB-lite"/>
    </source>
</evidence>
<evidence type="ECO:0000256" key="7">
    <source>
        <dbReference type="ARBA" id="ARBA00022795"/>
    </source>
</evidence>
<dbReference type="GO" id="GO:0005829">
    <property type="term" value="C:cytosol"/>
    <property type="evidence" value="ECO:0007669"/>
    <property type="project" value="TreeGrafter"/>
</dbReference>
<feature type="region of interest" description="Disordered" evidence="10">
    <location>
        <begin position="29"/>
        <end position="52"/>
    </location>
</feature>